<feature type="binding site" evidence="10">
    <location>
        <position position="130"/>
    </location>
    <ligand>
        <name>Mg(2+)</name>
        <dbReference type="ChEBI" id="CHEBI:18420"/>
    </ligand>
</feature>
<evidence type="ECO:0000256" key="7">
    <source>
        <dbReference type="PIRNR" id="PIRNR004682"/>
    </source>
</evidence>
<keyword evidence="10" id="KW-0460">Magnesium</keyword>
<feature type="site" description="Stabilizes the phosphoryl group" evidence="9">
    <location>
        <position position="105"/>
    </location>
</feature>
<feature type="binding site" evidence="10">
    <location>
        <position position="8"/>
    </location>
    <ligand>
        <name>Mg(2+)</name>
        <dbReference type="ChEBI" id="CHEBI:18420"/>
    </ligand>
</feature>
<evidence type="ECO:0000256" key="5">
    <source>
        <dbReference type="ARBA" id="ARBA00023277"/>
    </source>
</evidence>
<evidence type="ECO:0000256" key="2">
    <source>
        <dbReference type="ARBA" id="ARBA00022490"/>
    </source>
</evidence>
<comment type="similarity">
    <text evidence="7">Belongs to the gmhB family.</text>
</comment>
<evidence type="ECO:0000256" key="3">
    <source>
        <dbReference type="ARBA" id="ARBA00022723"/>
    </source>
</evidence>
<keyword evidence="5 7" id="KW-0119">Carbohydrate metabolism</keyword>
<dbReference type="PIRSF" id="PIRSF004682">
    <property type="entry name" value="GmhB"/>
    <property type="match status" value="1"/>
</dbReference>
<dbReference type="InterPro" id="IPR006549">
    <property type="entry name" value="HAD-SF_hydro_IIIA"/>
</dbReference>
<sequence>MKKAVFLDRDGVINEVLSKRVKFVNKLSDIYYLEKVPEAVRLLNEAEYKIFVVTNQGGVGLGYLTSSNLDRIHEKMKLDIEKQGGVIEEFSSCIHKPHEGCSCRKPEAGLLFELAEKHEIDLSQSYMVGDREPDIEAGKKAGCTTILIADKDPEKIADHHFPSLYSAAKWISSRKQA</sequence>
<dbReference type="EC" id="3.1.3.-" evidence="7"/>
<dbReference type="OrthoDB" id="9801899at2"/>
<dbReference type="InterPro" id="IPR036412">
    <property type="entry name" value="HAD-like_sf"/>
</dbReference>
<dbReference type="GO" id="GO:0005975">
    <property type="term" value="P:carbohydrate metabolic process"/>
    <property type="evidence" value="ECO:0007669"/>
    <property type="project" value="InterPro"/>
</dbReference>
<feature type="binding site" evidence="10">
    <location>
        <position position="95"/>
    </location>
    <ligand>
        <name>Zn(2+)</name>
        <dbReference type="ChEBI" id="CHEBI:29105"/>
    </ligand>
</feature>
<organism evidence="11 12">
    <name type="scientific">Rossellomorea aquimaris</name>
    <dbReference type="NCBI Taxonomy" id="189382"/>
    <lineage>
        <taxon>Bacteria</taxon>
        <taxon>Bacillati</taxon>
        <taxon>Bacillota</taxon>
        <taxon>Bacilli</taxon>
        <taxon>Bacillales</taxon>
        <taxon>Bacillaceae</taxon>
        <taxon>Rossellomorea</taxon>
    </lineage>
</organism>
<keyword evidence="10" id="KW-0862">Zinc</keyword>
<dbReference type="InterPro" id="IPR006543">
    <property type="entry name" value="Histidinol-phos"/>
</dbReference>
<feature type="site" description="Stabilizes the phosphoryl group" evidence="9">
    <location>
        <position position="54"/>
    </location>
</feature>
<feature type="binding site" evidence="10">
    <location>
        <position position="103"/>
    </location>
    <ligand>
        <name>Zn(2+)</name>
        <dbReference type="ChEBI" id="CHEBI:29105"/>
    </ligand>
</feature>
<comment type="cofactor">
    <cofactor evidence="10">
        <name>Mg(2+)</name>
        <dbReference type="ChEBI" id="CHEBI:18420"/>
    </cofactor>
</comment>
<evidence type="ECO:0000256" key="1">
    <source>
        <dbReference type="ARBA" id="ARBA00004496"/>
    </source>
</evidence>
<protein>
    <recommendedName>
        <fullName evidence="6 7">D,D-heptose 1,7-bisphosphate phosphatase</fullName>
        <ecNumber evidence="7">3.1.3.-</ecNumber>
    </recommendedName>
</protein>
<keyword evidence="3 10" id="KW-0479">Metal-binding</keyword>
<keyword evidence="4 7" id="KW-0378">Hydrolase</keyword>
<feature type="site" description="Contributes to substrate recognition" evidence="9">
    <location>
        <position position="104"/>
    </location>
</feature>
<dbReference type="GO" id="GO:0005737">
    <property type="term" value="C:cytoplasm"/>
    <property type="evidence" value="ECO:0007669"/>
    <property type="project" value="UniProtKB-SubCell"/>
</dbReference>
<name>A0A5D4U6Q5_9BACI</name>
<dbReference type="InterPro" id="IPR004446">
    <property type="entry name" value="Heptose_bisP_phosphatase"/>
</dbReference>
<comment type="caution">
    <text evidence="11">The sequence shown here is derived from an EMBL/GenBank/DDBJ whole genome shotgun (WGS) entry which is preliminary data.</text>
</comment>
<dbReference type="Proteomes" id="UP000325054">
    <property type="component" value="Unassembled WGS sequence"/>
</dbReference>
<evidence type="ECO:0000256" key="9">
    <source>
        <dbReference type="PIRSR" id="PIRSR004682-3"/>
    </source>
</evidence>
<dbReference type="AlphaFoldDB" id="A0A5D4U6Q5"/>
<evidence type="ECO:0000313" key="12">
    <source>
        <dbReference type="Proteomes" id="UP000325054"/>
    </source>
</evidence>
<dbReference type="Gene3D" id="3.40.50.1000">
    <property type="entry name" value="HAD superfamily/HAD-like"/>
    <property type="match status" value="1"/>
</dbReference>
<keyword evidence="2 7" id="KW-0963">Cytoplasm</keyword>
<dbReference type="CDD" id="cd07503">
    <property type="entry name" value="HAD_HisB-N"/>
    <property type="match status" value="1"/>
</dbReference>
<dbReference type="PANTHER" id="PTHR42891:SF1">
    <property type="entry name" value="D-GLYCERO-BETA-D-MANNO-HEPTOSE-1,7-BISPHOSPHATE 7-PHOSPHATASE"/>
    <property type="match status" value="1"/>
</dbReference>
<evidence type="ECO:0000256" key="8">
    <source>
        <dbReference type="PIRSR" id="PIRSR004682-1"/>
    </source>
</evidence>
<feature type="binding site" evidence="10">
    <location>
        <position position="10"/>
    </location>
    <ligand>
        <name>Mg(2+)</name>
        <dbReference type="ChEBI" id="CHEBI:18420"/>
    </ligand>
</feature>
<comment type="subcellular location">
    <subcellularLocation>
        <location evidence="1 7">Cytoplasm</location>
    </subcellularLocation>
</comment>
<dbReference type="InterPro" id="IPR023214">
    <property type="entry name" value="HAD_sf"/>
</dbReference>
<evidence type="ECO:0000256" key="6">
    <source>
        <dbReference type="ARBA" id="ARBA00031828"/>
    </source>
</evidence>
<dbReference type="Pfam" id="PF13242">
    <property type="entry name" value="Hydrolase_like"/>
    <property type="match status" value="1"/>
</dbReference>
<evidence type="ECO:0000313" key="11">
    <source>
        <dbReference type="EMBL" id="TYS82820.1"/>
    </source>
</evidence>
<reference evidence="11 12" key="1">
    <citation type="submission" date="2019-08" db="EMBL/GenBank/DDBJ databases">
        <title>Bacillus genomes from the desert of Cuatro Cienegas, Coahuila.</title>
        <authorList>
            <person name="Olmedo-Alvarez G."/>
        </authorList>
    </citation>
    <scope>NUCLEOTIDE SEQUENCE [LARGE SCALE GENOMIC DNA]</scope>
    <source>
        <strain evidence="11 12">CH451a_14T</strain>
    </source>
</reference>
<dbReference type="NCBIfam" id="TIGR01662">
    <property type="entry name" value="HAD-SF-IIIA"/>
    <property type="match status" value="1"/>
</dbReference>
<feature type="binding site" evidence="10">
    <location>
        <position position="101"/>
    </location>
    <ligand>
        <name>Zn(2+)</name>
        <dbReference type="ChEBI" id="CHEBI:29105"/>
    </ligand>
</feature>
<gene>
    <name evidence="11" type="ORF">FZC80_04590</name>
</gene>
<accession>A0A5D4U6Q5</accession>
<feature type="active site" description="Proton donor" evidence="8">
    <location>
        <position position="10"/>
    </location>
</feature>
<dbReference type="RefSeq" id="WP_148990947.1">
    <property type="nucleotide sequence ID" value="NZ_VTEW01000003.1"/>
</dbReference>
<evidence type="ECO:0000256" key="4">
    <source>
        <dbReference type="ARBA" id="ARBA00022801"/>
    </source>
</evidence>
<dbReference type="GO" id="GO:0016791">
    <property type="term" value="F:phosphatase activity"/>
    <property type="evidence" value="ECO:0007669"/>
    <property type="project" value="InterPro"/>
</dbReference>
<feature type="binding site" evidence="10">
    <location>
        <position position="93"/>
    </location>
    <ligand>
        <name>Zn(2+)</name>
        <dbReference type="ChEBI" id="CHEBI:29105"/>
    </ligand>
</feature>
<dbReference type="EMBL" id="VTEW01000003">
    <property type="protein sequence ID" value="TYS82820.1"/>
    <property type="molecule type" value="Genomic_DNA"/>
</dbReference>
<feature type="active site" description="Nucleophile" evidence="8">
    <location>
        <position position="8"/>
    </location>
</feature>
<comment type="cofactor">
    <cofactor evidence="10">
        <name>Zn(2+)</name>
        <dbReference type="ChEBI" id="CHEBI:29105"/>
    </cofactor>
</comment>
<evidence type="ECO:0000256" key="10">
    <source>
        <dbReference type="PIRSR" id="PIRSR004682-4"/>
    </source>
</evidence>
<dbReference type="SUPFAM" id="SSF56784">
    <property type="entry name" value="HAD-like"/>
    <property type="match status" value="1"/>
</dbReference>
<dbReference type="PANTHER" id="PTHR42891">
    <property type="entry name" value="D-GLYCERO-BETA-D-MANNO-HEPTOSE-1,7-BISPHOSPHATE 7-PHOSPHATASE"/>
    <property type="match status" value="1"/>
</dbReference>
<dbReference type="GO" id="GO:0046872">
    <property type="term" value="F:metal ion binding"/>
    <property type="evidence" value="ECO:0007669"/>
    <property type="project" value="UniProtKB-KW"/>
</dbReference>
<dbReference type="NCBIfam" id="TIGR01656">
    <property type="entry name" value="Histidinol-ppas"/>
    <property type="match status" value="1"/>
</dbReference>
<proteinExistence type="inferred from homology"/>